<organism evidence="1 2">
    <name type="scientific">Gordonia rhizosphera NBRC 16068</name>
    <dbReference type="NCBI Taxonomy" id="1108045"/>
    <lineage>
        <taxon>Bacteria</taxon>
        <taxon>Bacillati</taxon>
        <taxon>Actinomycetota</taxon>
        <taxon>Actinomycetes</taxon>
        <taxon>Mycobacteriales</taxon>
        <taxon>Gordoniaceae</taxon>
        <taxon>Gordonia</taxon>
    </lineage>
</organism>
<dbReference type="AlphaFoldDB" id="K6V5F2"/>
<protein>
    <recommendedName>
        <fullName evidence="3">RNase H type-1 domain-containing protein</fullName>
    </recommendedName>
</protein>
<sequence>MSRCTVRAPSGLLIWLPMEPRTHRSAEITRLISRIRRQIAGRDVTIRRVKAHSGHGLNENG</sequence>
<evidence type="ECO:0000313" key="2">
    <source>
        <dbReference type="Proteomes" id="UP000008363"/>
    </source>
</evidence>
<accession>K6V5F2</accession>
<proteinExistence type="predicted"/>
<evidence type="ECO:0008006" key="3">
    <source>
        <dbReference type="Google" id="ProtNLM"/>
    </source>
</evidence>
<dbReference type="Proteomes" id="UP000008363">
    <property type="component" value="Unassembled WGS sequence"/>
</dbReference>
<gene>
    <name evidence="1" type="ORF">GORHZ_135_00020</name>
</gene>
<reference evidence="1 2" key="1">
    <citation type="submission" date="2012-08" db="EMBL/GenBank/DDBJ databases">
        <title>Whole genome shotgun sequence of Gordonia rhizosphera NBRC 16068.</title>
        <authorList>
            <person name="Takarada H."/>
            <person name="Isaki S."/>
            <person name="Hosoyama A."/>
            <person name="Tsuchikane K."/>
            <person name="Katsumata H."/>
            <person name="Baba S."/>
            <person name="Ohji S."/>
            <person name="Yamazaki S."/>
            <person name="Fujita N."/>
        </authorList>
    </citation>
    <scope>NUCLEOTIDE SEQUENCE [LARGE SCALE GENOMIC DNA]</scope>
    <source>
        <strain evidence="1 2">NBRC 16068</strain>
    </source>
</reference>
<dbReference type="EMBL" id="BAHC01000135">
    <property type="protein sequence ID" value="GAB91453.1"/>
    <property type="molecule type" value="Genomic_DNA"/>
</dbReference>
<comment type="caution">
    <text evidence="1">The sequence shown here is derived from an EMBL/GenBank/DDBJ whole genome shotgun (WGS) entry which is preliminary data.</text>
</comment>
<evidence type="ECO:0000313" key="1">
    <source>
        <dbReference type="EMBL" id="GAB91453.1"/>
    </source>
</evidence>
<name>K6V5F2_9ACTN</name>
<keyword evidence="2" id="KW-1185">Reference proteome</keyword>